<protein>
    <submittedName>
        <fullName evidence="1">Uncharacterized protein</fullName>
    </submittedName>
</protein>
<dbReference type="Proteomes" id="UP000035337">
    <property type="component" value="Chromosome"/>
</dbReference>
<organism evidence="1 2">
    <name type="scientific">Endomicrobium proavitum</name>
    <dbReference type="NCBI Taxonomy" id="1408281"/>
    <lineage>
        <taxon>Bacteria</taxon>
        <taxon>Pseudomonadati</taxon>
        <taxon>Elusimicrobiota</taxon>
        <taxon>Endomicrobiia</taxon>
        <taxon>Endomicrobiales</taxon>
        <taxon>Endomicrobiaceae</taxon>
        <taxon>Endomicrobium</taxon>
    </lineage>
</organism>
<proteinExistence type="predicted"/>
<dbReference type="EMBL" id="CP009498">
    <property type="protein sequence ID" value="AKL97615.1"/>
    <property type="molecule type" value="Genomic_DNA"/>
</dbReference>
<dbReference type="AlphaFoldDB" id="A0A0G3WIA5"/>
<accession>A0A0G3WIA5</accession>
<name>A0A0G3WIA5_9BACT</name>
<reference evidence="1 2" key="1">
    <citation type="submission" date="2014-09" db="EMBL/GenBank/DDBJ databases">
        <title>Complete genome sequence of Endomicrobium proavitum.</title>
        <authorList>
            <person name="Zheng H."/>
        </authorList>
    </citation>
    <scope>NUCLEOTIDE SEQUENCE [LARGE SCALE GENOMIC DNA]</scope>
    <source>
        <strain evidence="1 2">Rsa215</strain>
    </source>
</reference>
<keyword evidence="2" id="KW-1185">Reference proteome</keyword>
<gene>
    <name evidence="1" type="ORF">Epro_0236</name>
</gene>
<dbReference type="KEGG" id="epo:Epro_0236"/>
<sequence length="47" mass="5535">MYIESLKDLSFVFNFTFHFKKCNEHVQYLATVDPGLRHSGMTLRVTL</sequence>
<evidence type="ECO:0000313" key="2">
    <source>
        <dbReference type="Proteomes" id="UP000035337"/>
    </source>
</evidence>
<evidence type="ECO:0000313" key="1">
    <source>
        <dbReference type="EMBL" id="AKL97615.1"/>
    </source>
</evidence>